<dbReference type="OrthoDB" id="3321222at2759"/>
<proteinExistence type="predicted"/>
<organism evidence="2 3">
    <name type="scientific">Hermanssonia centrifuga</name>
    <dbReference type="NCBI Taxonomy" id="98765"/>
    <lineage>
        <taxon>Eukaryota</taxon>
        <taxon>Fungi</taxon>
        <taxon>Dikarya</taxon>
        <taxon>Basidiomycota</taxon>
        <taxon>Agaricomycotina</taxon>
        <taxon>Agaricomycetes</taxon>
        <taxon>Polyporales</taxon>
        <taxon>Meruliaceae</taxon>
        <taxon>Hermanssonia</taxon>
    </lineage>
</organism>
<accession>A0A2R6NMK9</accession>
<protein>
    <submittedName>
        <fullName evidence="2">Uncharacterized protein</fullName>
    </submittedName>
</protein>
<dbReference type="Proteomes" id="UP000186601">
    <property type="component" value="Unassembled WGS sequence"/>
</dbReference>
<evidence type="ECO:0000313" key="2">
    <source>
        <dbReference type="EMBL" id="PSR73580.1"/>
    </source>
</evidence>
<keyword evidence="3" id="KW-1185">Reference proteome</keyword>
<gene>
    <name evidence="2" type="ORF">PHLCEN_2v10499</name>
</gene>
<dbReference type="EMBL" id="MLYV02001069">
    <property type="protein sequence ID" value="PSR73580.1"/>
    <property type="molecule type" value="Genomic_DNA"/>
</dbReference>
<evidence type="ECO:0000256" key="1">
    <source>
        <dbReference type="SAM" id="MobiDB-lite"/>
    </source>
</evidence>
<comment type="caution">
    <text evidence="2">The sequence shown here is derived from an EMBL/GenBank/DDBJ whole genome shotgun (WGS) entry which is preliminary data.</text>
</comment>
<reference evidence="2 3" key="1">
    <citation type="submission" date="2018-02" db="EMBL/GenBank/DDBJ databases">
        <title>Genome sequence of the basidiomycete white-rot fungus Phlebia centrifuga.</title>
        <authorList>
            <person name="Granchi Z."/>
            <person name="Peng M."/>
            <person name="de Vries R.P."/>
            <person name="Hilden K."/>
            <person name="Makela M.R."/>
            <person name="Grigoriev I."/>
            <person name="Riley R."/>
        </authorList>
    </citation>
    <scope>NUCLEOTIDE SEQUENCE [LARGE SCALE GENOMIC DNA]</scope>
    <source>
        <strain evidence="2 3">FBCC195</strain>
    </source>
</reference>
<sequence length="154" mass="16375">MALISELELTLSLMDQKIPLPGPDGHMEEYEPYCRFGSQPHLRRDHQGIQRNGASPMGTPGISTMCHPNGSTMSISSSSGNGNISQVKHMPPPPGMPQIRIASNGIIRPPLPAQASPPHNSPPLVVANGHVSHELSNGTSSTSDRTITGTISWT</sequence>
<dbReference type="AlphaFoldDB" id="A0A2R6NMK9"/>
<name>A0A2R6NMK9_9APHY</name>
<dbReference type="STRING" id="98765.A0A2R6NMK9"/>
<feature type="region of interest" description="Disordered" evidence="1">
    <location>
        <begin position="134"/>
        <end position="154"/>
    </location>
</feature>
<evidence type="ECO:0000313" key="3">
    <source>
        <dbReference type="Proteomes" id="UP000186601"/>
    </source>
</evidence>